<gene>
    <name evidence="2" type="ORF">F3Y22_tig00001311pilonHSYRG00012</name>
</gene>
<protein>
    <recommendedName>
        <fullName evidence="1">O-acyltransferase WSD1 C-terminal domain-containing protein</fullName>
    </recommendedName>
</protein>
<dbReference type="InterPro" id="IPR009721">
    <property type="entry name" value="O-acyltransferase_WSD1_C"/>
</dbReference>
<evidence type="ECO:0000313" key="3">
    <source>
        <dbReference type="Proteomes" id="UP000436088"/>
    </source>
</evidence>
<sequence length="353" mass="39728">MARMFHEPESNVYVILIVGFKSSINPHSFKANLVDTIVKHPRFSSSRGWRNEWVKTKVDIDKHVKVPMVDQDMVSPDMFVEDYISNLSKTQISKSIPIWDCHNLNLKTSDAESTLVIRVHHSLGDGTSHVTPNLLLRCFAEFPGDEETDIQRHWMCCFYFSENRASNCLDDVKSVKNATNTTVNDVMLAITQAGLSTYLNRKYAKGDNGEAREGESNLPDSIRLTATLFINMRSSPGALEEMVKKNSKAEWGNKIGYVNFPLKIALKDNPLDYIKDAKATMGRKKATLEAKFRLFMAKLATFASATMWFSNVDGPQDQISIFGNQVAFIAPSLYGQTVVSYLLFKGKIAIYNS</sequence>
<keyword evidence="3" id="KW-1185">Reference proteome</keyword>
<dbReference type="Proteomes" id="UP000436088">
    <property type="component" value="Unassembled WGS sequence"/>
</dbReference>
<dbReference type="Pfam" id="PF06974">
    <property type="entry name" value="WS_DGAT_C"/>
    <property type="match status" value="1"/>
</dbReference>
<dbReference type="PANTHER" id="PTHR31650">
    <property type="entry name" value="O-ACYLTRANSFERASE (WSD1-LIKE) FAMILY PROTEIN"/>
    <property type="match status" value="1"/>
</dbReference>
<dbReference type="GO" id="GO:0008374">
    <property type="term" value="F:O-acyltransferase activity"/>
    <property type="evidence" value="ECO:0007669"/>
    <property type="project" value="InterPro"/>
</dbReference>
<feature type="domain" description="O-acyltransferase WSD1 C-terminal" evidence="1">
    <location>
        <begin position="251"/>
        <end position="337"/>
    </location>
</feature>
<accession>A0A6A3CWD9</accession>
<dbReference type="InterPro" id="IPR045034">
    <property type="entry name" value="O-acyltransferase_WSD1-like"/>
</dbReference>
<evidence type="ECO:0000259" key="1">
    <source>
        <dbReference type="Pfam" id="PF06974"/>
    </source>
</evidence>
<dbReference type="GO" id="GO:0019432">
    <property type="term" value="P:triglyceride biosynthetic process"/>
    <property type="evidence" value="ECO:0007669"/>
    <property type="project" value="TreeGrafter"/>
</dbReference>
<proteinExistence type="predicted"/>
<dbReference type="AlphaFoldDB" id="A0A6A3CWD9"/>
<dbReference type="EMBL" id="VEPZ02000112">
    <property type="protein sequence ID" value="KAE8733386.1"/>
    <property type="molecule type" value="Genomic_DNA"/>
</dbReference>
<comment type="caution">
    <text evidence="2">The sequence shown here is derived from an EMBL/GenBank/DDBJ whole genome shotgun (WGS) entry which is preliminary data.</text>
</comment>
<name>A0A6A3CWD9_HIBSY</name>
<dbReference type="PANTHER" id="PTHR31650:SF38">
    <property type="entry name" value="O-ACYLTRANSFERASE WSD1-LIKE"/>
    <property type="match status" value="1"/>
</dbReference>
<reference evidence="2" key="1">
    <citation type="submission" date="2019-09" db="EMBL/GenBank/DDBJ databases">
        <title>Draft genome information of white flower Hibiscus syriacus.</title>
        <authorList>
            <person name="Kim Y.-M."/>
        </authorList>
    </citation>
    <scope>NUCLEOTIDE SEQUENCE [LARGE SCALE GENOMIC DNA]</scope>
    <source>
        <strain evidence="2">YM2019G1</strain>
    </source>
</reference>
<dbReference type="GO" id="GO:0005886">
    <property type="term" value="C:plasma membrane"/>
    <property type="evidence" value="ECO:0007669"/>
    <property type="project" value="TreeGrafter"/>
</dbReference>
<evidence type="ECO:0000313" key="2">
    <source>
        <dbReference type="EMBL" id="KAE8733386.1"/>
    </source>
</evidence>
<organism evidence="2 3">
    <name type="scientific">Hibiscus syriacus</name>
    <name type="common">Rose of Sharon</name>
    <dbReference type="NCBI Taxonomy" id="106335"/>
    <lineage>
        <taxon>Eukaryota</taxon>
        <taxon>Viridiplantae</taxon>
        <taxon>Streptophyta</taxon>
        <taxon>Embryophyta</taxon>
        <taxon>Tracheophyta</taxon>
        <taxon>Spermatophyta</taxon>
        <taxon>Magnoliopsida</taxon>
        <taxon>eudicotyledons</taxon>
        <taxon>Gunneridae</taxon>
        <taxon>Pentapetalae</taxon>
        <taxon>rosids</taxon>
        <taxon>malvids</taxon>
        <taxon>Malvales</taxon>
        <taxon>Malvaceae</taxon>
        <taxon>Malvoideae</taxon>
        <taxon>Hibiscus</taxon>
    </lineage>
</organism>